<dbReference type="InterPro" id="IPR032189">
    <property type="entry name" value="Mlh1_C"/>
</dbReference>
<feature type="domain" description="Cyclin-like" evidence="8">
    <location>
        <begin position="52"/>
        <end position="159"/>
    </location>
</feature>
<dbReference type="Gene3D" id="3.30.565.10">
    <property type="entry name" value="Histidine kinase-like ATPase, C-terminal domain"/>
    <property type="match status" value="2"/>
</dbReference>
<dbReference type="InterPro" id="IPR013507">
    <property type="entry name" value="DNA_mismatch_S5_2-like"/>
</dbReference>
<evidence type="ECO:0000259" key="9">
    <source>
        <dbReference type="SMART" id="SM01340"/>
    </source>
</evidence>
<dbReference type="Pfam" id="PF16899">
    <property type="entry name" value="Cyclin_C_2"/>
    <property type="match status" value="1"/>
</dbReference>
<dbReference type="AlphaFoldDB" id="A0AAF0E9B3"/>
<dbReference type="Proteomes" id="UP001214415">
    <property type="component" value="Chromosome 2"/>
</dbReference>
<dbReference type="GO" id="GO:0006298">
    <property type="term" value="P:mismatch repair"/>
    <property type="evidence" value="ECO:0007669"/>
    <property type="project" value="InterPro"/>
</dbReference>
<organism evidence="10 11">
    <name type="scientific">Malassezia equina</name>
    <dbReference type="NCBI Taxonomy" id="1381935"/>
    <lineage>
        <taxon>Eukaryota</taxon>
        <taxon>Fungi</taxon>
        <taxon>Dikarya</taxon>
        <taxon>Basidiomycota</taxon>
        <taxon>Ustilaginomycotina</taxon>
        <taxon>Malasseziomycetes</taxon>
        <taxon>Malasseziales</taxon>
        <taxon>Malasseziaceae</taxon>
        <taxon>Malassezia</taxon>
    </lineage>
</organism>
<dbReference type="InterPro" id="IPR031658">
    <property type="entry name" value="Cyclin_C_2"/>
</dbReference>
<dbReference type="SUPFAM" id="SSF55874">
    <property type="entry name" value="ATPase domain of HSP90 chaperone/DNA topoisomerase II/histidine kinase"/>
    <property type="match status" value="1"/>
</dbReference>
<feature type="region of interest" description="Disordered" evidence="7">
    <location>
        <begin position="270"/>
        <end position="304"/>
    </location>
</feature>
<comment type="subcellular location">
    <subcellularLocation>
        <location evidence="1">Nucleus</location>
    </subcellularLocation>
</comment>
<dbReference type="CDD" id="cd20525">
    <property type="entry name" value="CYCLIN_CCNH_rpt2"/>
    <property type="match status" value="1"/>
</dbReference>
<evidence type="ECO:0000256" key="7">
    <source>
        <dbReference type="SAM" id="MobiDB-lite"/>
    </source>
</evidence>
<dbReference type="InterPro" id="IPR036915">
    <property type="entry name" value="Cyclin-like_sf"/>
</dbReference>
<dbReference type="SUPFAM" id="SSF47954">
    <property type="entry name" value="Cyclin-like"/>
    <property type="match status" value="2"/>
</dbReference>
<proteinExistence type="inferred from homology"/>
<dbReference type="PANTHER" id="PTHR10073">
    <property type="entry name" value="DNA MISMATCH REPAIR PROTEIN MLH, PMS, MUTL"/>
    <property type="match status" value="1"/>
</dbReference>
<dbReference type="GO" id="GO:0016887">
    <property type="term" value="F:ATP hydrolysis activity"/>
    <property type="evidence" value="ECO:0007669"/>
    <property type="project" value="InterPro"/>
</dbReference>
<comment type="similarity">
    <text evidence="2">Belongs to the DNA mismatch repair MutL/HexB family.</text>
</comment>
<dbReference type="Pfam" id="PF16413">
    <property type="entry name" value="Mlh1_C"/>
    <property type="match status" value="1"/>
</dbReference>
<keyword evidence="4" id="KW-0195">Cyclin</keyword>
<dbReference type="InterPro" id="IPR020568">
    <property type="entry name" value="Ribosomal_Su5_D2-typ_SF"/>
</dbReference>
<dbReference type="InterPro" id="IPR013763">
    <property type="entry name" value="Cyclin-like_dom"/>
</dbReference>
<dbReference type="Gene3D" id="3.30.230.10">
    <property type="match status" value="1"/>
</dbReference>
<keyword evidence="3" id="KW-0227">DNA damage</keyword>
<dbReference type="PROSITE" id="PS00058">
    <property type="entry name" value="DNA_MISMATCH_REPAIR_1"/>
    <property type="match status" value="1"/>
</dbReference>
<dbReference type="EMBL" id="CP119901">
    <property type="protein sequence ID" value="WFD22137.1"/>
    <property type="molecule type" value="Genomic_DNA"/>
</dbReference>
<dbReference type="Gene3D" id="1.10.472.10">
    <property type="entry name" value="Cyclin-like"/>
    <property type="match status" value="2"/>
</dbReference>
<dbReference type="InterPro" id="IPR014721">
    <property type="entry name" value="Ribsml_uS5_D2-typ_fold_subgr"/>
</dbReference>
<dbReference type="GO" id="GO:0032389">
    <property type="term" value="C:MutLalpha complex"/>
    <property type="evidence" value="ECO:0007669"/>
    <property type="project" value="TreeGrafter"/>
</dbReference>
<dbReference type="SMART" id="SM01340">
    <property type="entry name" value="DNA_mis_repair"/>
    <property type="match status" value="1"/>
</dbReference>
<dbReference type="GO" id="GO:0061982">
    <property type="term" value="P:meiosis I cell cycle process"/>
    <property type="evidence" value="ECO:0007669"/>
    <property type="project" value="UniProtKB-ARBA"/>
</dbReference>
<dbReference type="InterPro" id="IPR038973">
    <property type="entry name" value="MutL/Mlh/Pms-like"/>
</dbReference>
<feature type="domain" description="DNA mismatch repair protein S5" evidence="9">
    <location>
        <begin position="520"/>
        <end position="640"/>
    </location>
</feature>
<evidence type="ECO:0000256" key="6">
    <source>
        <dbReference type="ARBA" id="ARBA00023242"/>
    </source>
</evidence>
<sequence length="970" mass="108860">MFSREELRQMRSQTHRQATAALQQYVTDNEPETSVEVLSEEDELSIIRFYLLRIGRLVKALGLPSLVEATAMTLMKRFYLRNSCMQFHPKLIMCVITTYPRLTSIYLASKAENYPVPLSHFCALVNKNAAPRPPGQAPSAARGDVTEQIIGDLEFGMVQSLDFELAVYGAHRALYGLILDLQTIEPSLTRDDWLAIASAIQSNLHLSRFSDAEFLYAPSQIALASCWISSAPREGSESLSGKTLAEKWLDSKEALSKKLQQTRVISQENWSTKHQALRPVPSPGEDDSPVTQKQEKNTDEAPISAESIKQILEKASQEILSVSMPQHGESEPLRPYVDTDHVKQIDLHLRSNLVLFEKMQKTVIDAGATQIKIVLKEGGLKSLQITDNGSGISYSDLPLLCERFATSKLRKFEDLSNMSTFGFRGEALASISFVSAQLKTIVHTGLVGTTITAQDLFFNAPQRRRAFKSPSDEYNRALDVVSKYALHYGPKGISFSCKKADAASMDLQTPQHSDGMLPTIQHIYGSALARDLVELKEMTDTMLGFTASGWISTANWSSRKTSFICFINHRLVDCPHLKQAMESMYALALPKGRHPWIYLSIDVDPKRIDVNVHPTKQEVHFLDEDDIFGTITAEAQKLLSSHTSCRVYSMSQSLGKVVAPDTIQITRTRRQDQKYDPRHLVRVGHQVQSLDGMLASSNAPKGQSSERILESDCPLTSVQELRLECKEDYDPHLTHLLQNHTFVGVVDLEKGLSLIQYSTQLYLVHHAALIEEFCYQLALRQFGAYTCVKLNPPPKLTDLIAIGFDMEEADEEKASLTLSRQQVAEKISRVLLQRADMLQDYFGIHLDKDQGTVCAVPSLLPQHASFGLMLERLPSFFFRLGPQVDWFDEKGCFYTLCRELAYCHVPPSSGVYTPQVTSSARDKEAWTIQHVWFANMLGSRGRCIVPKLQAQDTIVQVASLPDLYRVFERC</sequence>
<dbReference type="CDD" id="cd16926">
    <property type="entry name" value="HATPase_MutL-MLH-PMS-like"/>
    <property type="match status" value="1"/>
</dbReference>
<dbReference type="SMART" id="SM00385">
    <property type="entry name" value="CYCLIN"/>
    <property type="match status" value="1"/>
</dbReference>
<dbReference type="PANTHER" id="PTHR10073:SF12">
    <property type="entry name" value="DNA MISMATCH REPAIR PROTEIN MLH1"/>
    <property type="match status" value="1"/>
</dbReference>
<dbReference type="SUPFAM" id="SSF54211">
    <property type="entry name" value="Ribosomal protein S5 domain 2-like"/>
    <property type="match status" value="1"/>
</dbReference>
<evidence type="ECO:0000313" key="11">
    <source>
        <dbReference type="Proteomes" id="UP001214415"/>
    </source>
</evidence>
<dbReference type="GO" id="GO:0030983">
    <property type="term" value="F:mismatched DNA binding"/>
    <property type="evidence" value="ECO:0007669"/>
    <property type="project" value="InterPro"/>
</dbReference>
<evidence type="ECO:0000256" key="1">
    <source>
        <dbReference type="ARBA" id="ARBA00004123"/>
    </source>
</evidence>
<protein>
    <submittedName>
        <fullName evidence="10">DNA mismatch repair protein Mlh1</fullName>
    </submittedName>
</protein>
<name>A0AAF0E9B3_9BASI</name>
<dbReference type="GO" id="GO:0140664">
    <property type="term" value="F:ATP-dependent DNA damage sensor activity"/>
    <property type="evidence" value="ECO:0007669"/>
    <property type="project" value="InterPro"/>
</dbReference>
<evidence type="ECO:0000256" key="4">
    <source>
        <dbReference type="ARBA" id="ARBA00023127"/>
    </source>
</evidence>
<dbReference type="CDD" id="cd20524">
    <property type="entry name" value="CYCLIN_CCNH_rpt1"/>
    <property type="match status" value="1"/>
</dbReference>
<dbReference type="GO" id="GO:0005524">
    <property type="term" value="F:ATP binding"/>
    <property type="evidence" value="ECO:0007669"/>
    <property type="project" value="InterPro"/>
</dbReference>
<accession>A0AAF0E9B3</accession>
<evidence type="ECO:0000256" key="3">
    <source>
        <dbReference type="ARBA" id="ARBA00022763"/>
    </source>
</evidence>
<keyword evidence="5" id="KW-0234">DNA repair</keyword>
<keyword evidence="11" id="KW-1185">Reference proteome</keyword>
<dbReference type="InterPro" id="IPR036890">
    <property type="entry name" value="HATPase_C_sf"/>
</dbReference>
<dbReference type="InterPro" id="IPR014762">
    <property type="entry name" value="DNA_mismatch_repair_CS"/>
</dbReference>
<evidence type="ECO:0000259" key="8">
    <source>
        <dbReference type="SMART" id="SM00385"/>
    </source>
</evidence>
<evidence type="ECO:0000256" key="5">
    <source>
        <dbReference type="ARBA" id="ARBA00023204"/>
    </source>
</evidence>
<reference evidence="10" key="1">
    <citation type="submission" date="2023-03" db="EMBL/GenBank/DDBJ databases">
        <title>Mating type loci evolution in Malassezia.</title>
        <authorList>
            <person name="Coelho M.A."/>
        </authorList>
    </citation>
    <scope>NUCLEOTIDE SEQUENCE</scope>
    <source>
        <strain evidence="10">CBS 12830</strain>
    </source>
</reference>
<dbReference type="FunFam" id="3.30.230.10:FF:000014">
    <property type="entry name" value="DNA mismatch repair protein Mlh1"/>
    <property type="match status" value="1"/>
</dbReference>
<dbReference type="Pfam" id="PF01119">
    <property type="entry name" value="DNA_mis_repair"/>
    <property type="match status" value="1"/>
</dbReference>
<gene>
    <name evidence="10" type="primary">mlh1</name>
    <name evidence="10" type="ORF">MEQU1_000799</name>
</gene>
<keyword evidence="6" id="KW-0539">Nucleus</keyword>
<evidence type="ECO:0000256" key="2">
    <source>
        <dbReference type="ARBA" id="ARBA00006082"/>
    </source>
</evidence>
<evidence type="ECO:0000313" key="10">
    <source>
        <dbReference type="EMBL" id="WFD22137.1"/>
    </source>
</evidence>